<dbReference type="Gene3D" id="3.30.300.20">
    <property type="match status" value="1"/>
</dbReference>
<evidence type="ECO:0000313" key="3">
    <source>
        <dbReference type="Proteomes" id="UP001630969"/>
    </source>
</evidence>
<dbReference type="InterPro" id="IPR036102">
    <property type="entry name" value="OsmC/Ohrsf"/>
</dbReference>
<gene>
    <name evidence="2" type="ORF">ACEUDJ_18795</name>
</gene>
<sequence length="142" mass="14810">MKSLYRTQALAQAGRNGEVHTQDGTLQLALALPTALGGNGQGNNPEQLLAAGYAACFSNALLHVAKALGTPLASAPVATTVDLLARADGTFTFAILLEVTLSGELAEQIVRKAHQTCPFANAMRGNVATRLLLNGQLLEETK</sequence>
<reference evidence="2 3" key="1">
    <citation type="submission" date="2024-09" db="EMBL/GenBank/DDBJ databases">
        <title>Aeromonas strains Genome sequencing and assembly.</title>
        <authorList>
            <person name="Hu X."/>
            <person name="Tang B."/>
        </authorList>
    </citation>
    <scope>NUCLEOTIDE SEQUENCE [LARGE SCALE GENOMIC DNA]</scope>
    <source>
        <strain evidence="2 3">NB23SCDHY001</strain>
    </source>
</reference>
<dbReference type="PANTHER" id="PTHR33797">
    <property type="entry name" value="ORGANIC HYDROPEROXIDE RESISTANCE PROTEIN-LIKE"/>
    <property type="match status" value="1"/>
</dbReference>
<evidence type="ECO:0000256" key="1">
    <source>
        <dbReference type="ARBA" id="ARBA00007378"/>
    </source>
</evidence>
<accession>A0ABW9GX27</accession>
<evidence type="ECO:0000313" key="2">
    <source>
        <dbReference type="EMBL" id="MFM4894893.1"/>
    </source>
</evidence>
<dbReference type="PANTHER" id="PTHR33797:SF2">
    <property type="entry name" value="ORGANIC HYDROPEROXIDE RESISTANCE PROTEIN-LIKE"/>
    <property type="match status" value="1"/>
</dbReference>
<dbReference type="InterPro" id="IPR015946">
    <property type="entry name" value="KH_dom-like_a/b"/>
</dbReference>
<dbReference type="InterPro" id="IPR003718">
    <property type="entry name" value="OsmC/Ohr_fam"/>
</dbReference>
<dbReference type="SUPFAM" id="SSF82784">
    <property type="entry name" value="OsmC-like"/>
    <property type="match status" value="1"/>
</dbReference>
<comment type="similarity">
    <text evidence="1">Belongs to the OsmC/Ohr family.</text>
</comment>
<dbReference type="InterPro" id="IPR019953">
    <property type="entry name" value="OHR"/>
</dbReference>
<name>A0ABW9GX27_9GAMM</name>
<organism evidence="2 3">
    <name type="scientific">Aeromonas bivalvium</name>
    <dbReference type="NCBI Taxonomy" id="440079"/>
    <lineage>
        <taxon>Bacteria</taxon>
        <taxon>Pseudomonadati</taxon>
        <taxon>Pseudomonadota</taxon>
        <taxon>Gammaproteobacteria</taxon>
        <taxon>Aeromonadales</taxon>
        <taxon>Aeromonadaceae</taxon>
        <taxon>Aeromonas</taxon>
    </lineage>
</organism>
<protein>
    <submittedName>
        <fullName evidence="2">Organic hydroperoxide resistance protein</fullName>
    </submittedName>
</protein>
<dbReference type="EMBL" id="JBGXBU010000012">
    <property type="protein sequence ID" value="MFM4894893.1"/>
    <property type="molecule type" value="Genomic_DNA"/>
</dbReference>
<dbReference type="NCBIfam" id="TIGR03561">
    <property type="entry name" value="organ_hyd_perox"/>
    <property type="match status" value="1"/>
</dbReference>
<dbReference type="Proteomes" id="UP001630969">
    <property type="component" value="Unassembled WGS sequence"/>
</dbReference>
<dbReference type="GeneID" id="97222263"/>
<keyword evidence="3" id="KW-1185">Reference proteome</keyword>
<proteinExistence type="inferred from homology"/>
<dbReference type="Pfam" id="PF02566">
    <property type="entry name" value="OsmC"/>
    <property type="match status" value="1"/>
</dbReference>
<dbReference type="Gene3D" id="2.20.25.10">
    <property type="match status" value="1"/>
</dbReference>
<dbReference type="RefSeq" id="WP_041992127.1">
    <property type="nucleotide sequence ID" value="NZ_CDBT01000003.1"/>
</dbReference>
<comment type="caution">
    <text evidence="2">The sequence shown here is derived from an EMBL/GenBank/DDBJ whole genome shotgun (WGS) entry which is preliminary data.</text>
</comment>